<protein>
    <recommendedName>
        <fullName evidence="3">WXG100 family type VII secretion target</fullName>
    </recommendedName>
</protein>
<keyword evidence="2" id="KW-1185">Reference proteome</keyword>
<reference evidence="1 2" key="1">
    <citation type="submission" date="2020-08" db="EMBL/GenBank/DDBJ databases">
        <title>Sequencing the genomes of 1000 actinobacteria strains.</title>
        <authorList>
            <person name="Klenk H.-P."/>
        </authorList>
    </citation>
    <scope>NUCLEOTIDE SEQUENCE [LARGE SCALE GENOMIC DNA]</scope>
    <source>
        <strain evidence="1 2">DSM 43768</strain>
    </source>
</reference>
<sequence length="104" mass="10596">MTGFEIASGAMGREAEHVGTHGADYQAALQRLWERGNGVSSWGDDGLFGGFAAAYAECTQVSLMALLGVSGEITGTGEGLAATARTTSAAEAVIAEDVGRISWA</sequence>
<gene>
    <name evidence="1" type="ORF">HD593_000104</name>
</gene>
<organism evidence="1 2">
    <name type="scientific">Nonomuraea rubra</name>
    <dbReference type="NCBI Taxonomy" id="46180"/>
    <lineage>
        <taxon>Bacteria</taxon>
        <taxon>Bacillati</taxon>
        <taxon>Actinomycetota</taxon>
        <taxon>Actinomycetes</taxon>
        <taxon>Streptosporangiales</taxon>
        <taxon>Streptosporangiaceae</taxon>
        <taxon>Nonomuraea</taxon>
    </lineage>
</organism>
<dbReference type="RefSeq" id="WP_185100170.1">
    <property type="nucleotide sequence ID" value="NZ_BAAAXY010000284.1"/>
</dbReference>
<comment type="caution">
    <text evidence="1">The sequence shown here is derived from an EMBL/GenBank/DDBJ whole genome shotgun (WGS) entry which is preliminary data.</text>
</comment>
<name>A0A7X0TVM5_9ACTN</name>
<dbReference type="EMBL" id="JACHMI010000001">
    <property type="protein sequence ID" value="MBB6545309.1"/>
    <property type="molecule type" value="Genomic_DNA"/>
</dbReference>
<proteinExistence type="predicted"/>
<evidence type="ECO:0000313" key="1">
    <source>
        <dbReference type="EMBL" id="MBB6545309.1"/>
    </source>
</evidence>
<accession>A0A7X0TVM5</accession>
<evidence type="ECO:0000313" key="2">
    <source>
        <dbReference type="Proteomes" id="UP000565579"/>
    </source>
</evidence>
<dbReference type="Proteomes" id="UP000565579">
    <property type="component" value="Unassembled WGS sequence"/>
</dbReference>
<dbReference type="AlphaFoldDB" id="A0A7X0TVM5"/>
<evidence type="ECO:0008006" key="3">
    <source>
        <dbReference type="Google" id="ProtNLM"/>
    </source>
</evidence>